<evidence type="ECO:0008006" key="3">
    <source>
        <dbReference type="Google" id="ProtNLM"/>
    </source>
</evidence>
<accession>A0A7C9FZZ3</accession>
<evidence type="ECO:0000313" key="1">
    <source>
        <dbReference type="EMBL" id="MPR36568.1"/>
    </source>
</evidence>
<protein>
    <recommendedName>
        <fullName evidence="3">Helix-turn-helix domain-containing protein</fullName>
    </recommendedName>
</protein>
<dbReference type="Proteomes" id="UP000479293">
    <property type="component" value="Unassembled WGS sequence"/>
</dbReference>
<dbReference type="AlphaFoldDB" id="A0A7C9FZZ3"/>
<organism evidence="1 2">
    <name type="scientific">Salmonirosea aquatica</name>
    <dbReference type="NCBI Taxonomy" id="2654236"/>
    <lineage>
        <taxon>Bacteria</taxon>
        <taxon>Pseudomonadati</taxon>
        <taxon>Bacteroidota</taxon>
        <taxon>Cytophagia</taxon>
        <taxon>Cytophagales</taxon>
        <taxon>Spirosomataceae</taxon>
        <taxon>Salmonirosea</taxon>
    </lineage>
</organism>
<evidence type="ECO:0000313" key="2">
    <source>
        <dbReference type="Proteomes" id="UP000479293"/>
    </source>
</evidence>
<sequence length="190" mass="21677">MENHSRRILTEGAAEVPRDIARKRVKEFGFERVAEEAGLKAYQTVMRYCEGKKVRPTTEALIISALEKLEADRIRHSRKINGNANDGFQVVPLSQFNELQQRVEKLSDQLGLLMKSQLAAHQWVSSEKAAIILNCSAITLHRRKQAGELEYKMQGSRVAYSIESLMDYLAKKHFKTDVIQQRVMSALAFE</sequence>
<dbReference type="EMBL" id="WHLY01000002">
    <property type="protein sequence ID" value="MPR36568.1"/>
    <property type="molecule type" value="Genomic_DNA"/>
</dbReference>
<dbReference type="RefSeq" id="WP_152764592.1">
    <property type="nucleotide sequence ID" value="NZ_WHLY01000002.1"/>
</dbReference>
<comment type="caution">
    <text evidence="1">The sequence shown here is derived from an EMBL/GenBank/DDBJ whole genome shotgun (WGS) entry which is preliminary data.</text>
</comment>
<name>A0A7C9FZZ3_9BACT</name>
<gene>
    <name evidence="1" type="ORF">GBK04_25310</name>
</gene>
<proteinExistence type="predicted"/>
<reference evidence="1 2" key="1">
    <citation type="submission" date="2019-10" db="EMBL/GenBank/DDBJ databases">
        <title>Draft Genome Sequence of Cytophagaceae sp. SJW1-29.</title>
        <authorList>
            <person name="Choi A."/>
        </authorList>
    </citation>
    <scope>NUCLEOTIDE SEQUENCE [LARGE SCALE GENOMIC DNA]</scope>
    <source>
        <strain evidence="1 2">SJW1-29</strain>
    </source>
</reference>
<keyword evidence="2" id="KW-1185">Reference proteome</keyword>